<dbReference type="GO" id="GO:0034975">
    <property type="term" value="P:protein folding in endoplasmic reticulum"/>
    <property type="evidence" value="ECO:0007669"/>
    <property type="project" value="TreeGrafter"/>
</dbReference>
<comment type="subcellular location">
    <subcellularLocation>
        <location evidence="2">Endomembrane system</location>
        <topology evidence="2">Multi-pass membrane protein</topology>
    </subcellularLocation>
    <subcellularLocation>
        <location evidence="1">Endoplasmic reticulum membrane</location>
        <topology evidence="1">Single-pass type I membrane protein</topology>
    </subcellularLocation>
</comment>
<dbReference type="EMBL" id="WHWC01000019">
    <property type="protein sequence ID" value="KAG8363859.1"/>
    <property type="molecule type" value="Genomic_DNA"/>
</dbReference>
<keyword evidence="13 15" id="KW-0472">Membrane</keyword>
<keyword evidence="10" id="KW-0677">Repeat</keyword>
<organism evidence="17 18">
    <name type="scientific">Buddleja alternifolia</name>
    <dbReference type="NCBI Taxonomy" id="168488"/>
    <lineage>
        <taxon>Eukaryota</taxon>
        <taxon>Viridiplantae</taxon>
        <taxon>Streptophyta</taxon>
        <taxon>Embryophyta</taxon>
        <taxon>Tracheophyta</taxon>
        <taxon>Spermatophyta</taxon>
        <taxon>Magnoliopsida</taxon>
        <taxon>eudicotyledons</taxon>
        <taxon>Gunneridae</taxon>
        <taxon>Pentapetalae</taxon>
        <taxon>asterids</taxon>
        <taxon>lamiids</taxon>
        <taxon>Lamiales</taxon>
        <taxon>Scrophulariaceae</taxon>
        <taxon>Buddlejeae</taxon>
        <taxon>Buddleja</taxon>
    </lineage>
</organism>
<keyword evidence="14" id="KW-0325">Glycoprotein</keyword>
<dbReference type="InterPro" id="IPR004316">
    <property type="entry name" value="SWEET_rpt"/>
</dbReference>
<dbReference type="Pfam" id="PF07774">
    <property type="entry name" value="EMC1_C"/>
    <property type="match status" value="1"/>
</dbReference>
<dbReference type="Proteomes" id="UP000826271">
    <property type="component" value="Unassembled WGS sequence"/>
</dbReference>
<feature type="transmembrane region" description="Helical" evidence="15">
    <location>
        <begin position="314"/>
        <end position="336"/>
    </location>
</feature>
<gene>
    <name evidence="17" type="ORF">BUALT_Bualt19G0066400</name>
</gene>
<dbReference type="InterPro" id="IPR011678">
    <property type="entry name" value="EMC1_C"/>
</dbReference>
<evidence type="ECO:0000256" key="1">
    <source>
        <dbReference type="ARBA" id="ARBA00004115"/>
    </source>
</evidence>
<evidence type="ECO:0000313" key="18">
    <source>
        <dbReference type="Proteomes" id="UP000826271"/>
    </source>
</evidence>
<dbReference type="Pfam" id="PF03083">
    <property type="entry name" value="MtN3_slv"/>
    <property type="match status" value="1"/>
</dbReference>
<keyword evidence="6" id="KW-0813">Transport</keyword>
<feature type="domain" description="ER membrane protein complex subunit 1 C-terminal" evidence="16">
    <location>
        <begin position="117"/>
        <end position="261"/>
    </location>
</feature>
<comment type="similarity">
    <text evidence="3">Belongs to the SWEET sugar transporter family.</text>
</comment>
<evidence type="ECO:0000256" key="13">
    <source>
        <dbReference type="ARBA" id="ARBA00023136"/>
    </source>
</evidence>
<name>A0AAV6W813_9LAMI</name>
<dbReference type="FunFam" id="1.20.1280.290:FF:000002">
    <property type="entry name" value="Bidirectional sugar transporter SWEET"/>
    <property type="match status" value="1"/>
</dbReference>
<evidence type="ECO:0000256" key="4">
    <source>
        <dbReference type="ARBA" id="ARBA00007904"/>
    </source>
</evidence>
<evidence type="ECO:0000256" key="5">
    <source>
        <dbReference type="ARBA" id="ARBA00020824"/>
    </source>
</evidence>
<evidence type="ECO:0000256" key="8">
    <source>
        <dbReference type="ARBA" id="ARBA00022692"/>
    </source>
</evidence>
<keyword evidence="9" id="KW-0732">Signal</keyword>
<feature type="transmembrane region" description="Helical" evidence="15">
    <location>
        <begin position="348"/>
        <end position="368"/>
    </location>
</feature>
<feature type="transmembrane region" description="Helical" evidence="15">
    <location>
        <begin position="407"/>
        <end position="429"/>
    </location>
</feature>
<keyword evidence="18" id="KW-1185">Reference proteome</keyword>
<feature type="transmembrane region" description="Helical" evidence="15">
    <location>
        <begin position="374"/>
        <end position="395"/>
    </location>
</feature>
<dbReference type="GO" id="GO:0051260">
    <property type="term" value="P:protein homooligomerization"/>
    <property type="evidence" value="ECO:0007669"/>
    <property type="project" value="UniProtKB-ARBA"/>
</dbReference>
<comment type="similarity">
    <text evidence="4">Belongs to the EMC1 family.</text>
</comment>
<evidence type="ECO:0000256" key="3">
    <source>
        <dbReference type="ARBA" id="ARBA00007809"/>
    </source>
</evidence>
<dbReference type="PANTHER" id="PTHR21573:SF0">
    <property type="entry name" value="ER MEMBRANE PROTEIN COMPLEX SUBUNIT 1"/>
    <property type="match status" value="1"/>
</dbReference>
<keyword evidence="11" id="KW-0256">Endoplasmic reticulum</keyword>
<keyword evidence="8 15" id="KW-0812">Transmembrane</keyword>
<feature type="transmembrane region" description="Helical" evidence="15">
    <location>
        <begin position="290"/>
        <end position="308"/>
    </location>
</feature>
<dbReference type="FunFam" id="1.20.1280.290:FF:000001">
    <property type="entry name" value="Bidirectional sugar transporter SWEET"/>
    <property type="match status" value="1"/>
</dbReference>
<evidence type="ECO:0000256" key="7">
    <source>
        <dbReference type="ARBA" id="ARBA00022597"/>
    </source>
</evidence>
<evidence type="ECO:0000256" key="10">
    <source>
        <dbReference type="ARBA" id="ARBA00022737"/>
    </source>
</evidence>
<evidence type="ECO:0000313" key="17">
    <source>
        <dbReference type="EMBL" id="KAG8363859.1"/>
    </source>
</evidence>
<evidence type="ECO:0000256" key="14">
    <source>
        <dbReference type="ARBA" id="ARBA00023180"/>
    </source>
</evidence>
<evidence type="ECO:0000256" key="11">
    <source>
        <dbReference type="ARBA" id="ARBA00022824"/>
    </source>
</evidence>
<keyword evidence="7" id="KW-0762">Sugar transport</keyword>
<dbReference type="GO" id="GO:0072546">
    <property type="term" value="C:EMC complex"/>
    <property type="evidence" value="ECO:0007669"/>
    <property type="project" value="InterPro"/>
</dbReference>
<proteinExistence type="inferred from homology"/>
<dbReference type="InterPro" id="IPR026895">
    <property type="entry name" value="EMC1"/>
</dbReference>
<reference evidence="17" key="1">
    <citation type="submission" date="2019-10" db="EMBL/GenBank/DDBJ databases">
        <authorList>
            <person name="Zhang R."/>
            <person name="Pan Y."/>
            <person name="Wang J."/>
            <person name="Ma R."/>
            <person name="Yu S."/>
        </authorList>
    </citation>
    <scope>NUCLEOTIDE SEQUENCE</scope>
    <source>
        <strain evidence="17">LA-IB0</strain>
        <tissue evidence="17">Leaf</tissue>
    </source>
</reference>
<protein>
    <recommendedName>
        <fullName evidence="5">ER membrane protein complex subunit 1</fullName>
    </recommendedName>
</protein>
<comment type="caution">
    <text evidence="17">The sequence shown here is derived from an EMBL/GenBank/DDBJ whole genome shotgun (WGS) entry which is preliminary data.</text>
</comment>
<evidence type="ECO:0000256" key="6">
    <source>
        <dbReference type="ARBA" id="ARBA00022448"/>
    </source>
</evidence>
<dbReference type="AlphaFoldDB" id="A0AAV6W813"/>
<evidence type="ECO:0000256" key="12">
    <source>
        <dbReference type="ARBA" id="ARBA00022989"/>
    </source>
</evidence>
<sequence>MPRELGNVYWYSAETDNGILRGHVVKKNCVLEVANDFCFDIKDVWSIVLPSESEKIAATATRSLNEATVAPKAVSPVGSVTLDESSLVVYLIDTVTGCILHRMTHHGSQGPVHAVFSENWVVYHYFNLRAHRYEMSVIEIYDQAGADNKDMLKLVFGTHNLTSPITAYSRPEVFTKSQSYFFTHSVKTMAVTSTVKGITSKQILLGTIGDQVLALDKRFLDPRRTLNPTATEKEEGIIPLIDSLPVIPQSYVTHALKVEGNVISILMFASPITTFKEVVKKKSTENYNGLPYIITLLSTSLWSFYGILKPGGLLVLTVNAAGAALHVIYVILFIIYAPKISKVKSAKLAGAVNVVFFGAVIIVTLVALRDGMRITLVGFLCAALTVGMYAAPLSVMRTVIKTKSVKYMPFFLTFFQYLNAGVWSAYSVLIKDFYIGVPNGIGFILGSAQLILYIVYKNKSTLEEKIEEDEKEGSAHLFKGAVEMQDNFDEPNMKSRSLIKGSSLPKPSLVRQYNNNIIKARSLSPDELGKLSERDIEKGINDNQ</sequence>
<accession>A0AAV6W813</accession>
<evidence type="ECO:0000256" key="2">
    <source>
        <dbReference type="ARBA" id="ARBA00004127"/>
    </source>
</evidence>
<keyword evidence="12 15" id="KW-1133">Transmembrane helix</keyword>
<dbReference type="PANTHER" id="PTHR21573">
    <property type="entry name" value="ER MEMBRANE PROTEIN COMPLEX SUBUNIT 1"/>
    <property type="match status" value="1"/>
</dbReference>
<evidence type="ECO:0000259" key="16">
    <source>
        <dbReference type="Pfam" id="PF07774"/>
    </source>
</evidence>
<evidence type="ECO:0000256" key="9">
    <source>
        <dbReference type="ARBA" id="ARBA00022729"/>
    </source>
</evidence>
<evidence type="ECO:0000256" key="15">
    <source>
        <dbReference type="SAM" id="Phobius"/>
    </source>
</evidence>
<feature type="transmembrane region" description="Helical" evidence="15">
    <location>
        <begin position="435"/>
        <end position="456"/>
    </location>
</feature>
<dbReference type="Gene3D" id="1.20.1280.290">
    <property type="match status" value="2"/>
</dbReference>